<evidence type="ECO:0000256" key="1">
    <source>
        <dbReference type="SAM" id="Phobius"/>
    </source>
</evidence>
<keyword evidence="1" id="KW-1133">Transmembrane helix</keyword>
<sequence>MIQTGPALALIATTLICIVLLYFATIKYVSDVLVGDEHEDHDDGDHAA</sequence>
<proteinExistence type="predicted"/>
<protein>
    <submittedName>
        <fullName evidence="2">Uncharacterized protein</fullName>
    </submittedName>
</protein>
<feature type="transmembrane region" description="Helical" evidence="1">
    <location>
        <begin position="7"/>
        <end position="26"/>
    </location>
</feature>
<dbReference type="AlphaFoldDB" id="A0A8J8CAB6"/>
<organism evidence="2 3">
    <name type="scientific">Haloarcula salinisoli</name>
    <dbReference type="NCBI Taxonomy" id="2487746"/>
    <lineage>
        <taxon>Archaea</taxon>
        <taxon>Methanobacteriati</taxon>
        <taxon>Methanobacteriota</taxon>
        <taxon>Stenosarchaea group</taxon>
        <taxon>Halobacteria</taxon>
        <taxon>Halobacteriales</taxon>
        <taxon>Haloarculaceae</taxon>
        <taxon>Haloarcula</taxon>
    </lineage>
</organism>
<dbReference type="EMBL" id="RKLQ01000001">
    <property type="protein sequence ID" value="MBX0302863.1"/>
    <property type="molecule type" value="Genomic_DNA"/>
</dbReference>
<reference evidence="2" key="1">
    <citation type="submission" date="2021-06" db="EMBL/GenBank/DDBJ databases">
        <title>Halomicroarcula sp. F24A a new haloarchaeum isolated from saline soil.</title>
        <authorList>
            <person name="Duran-Viseras A."/>
            <person name="Sanchez-Porro C."/>
            <person name="Ventosa A."/>
        </authorList>
    </citation>
    <scope>NUCLEOTIDE SEQUENCE</scope>
    <source>
        <strain evidence="2">F24A</strain>
    </source>
</reference>
<dbReference type="Proteomes" id="UP000783863">
    <property type="component" value="Unassembled WGS sequence"/>
</dbReference>
<dbReference type="RefSeq" id="WP_220587091.1">
    <property type="nucleotide sequence ID" value="NZ_RKLQ01000001.1"/>
</dbReference>
<keyword evidence="1" id="KW-0812">Transmembrane</keyword>
<name>A0A8J8CAB6_9EURY</name>
<keyword evidence="1" id="KW-0472">Membrane</keyword>
<evidence type="ECO:0000313" key="3">
    <source>
        <dbReference type="Proteomes" id="UP000783863"/>
    </source>
</evidence>
<gene>
    <name evidence="2" type="ORF">EGD98_04155</name>
</gene>
<comment type="caution">
    <text evidence="2">The sequence shown here is derived from an EMBL/GenBank/DDBJ whole genome shotgun (WGS) entry which is preliminary data.</text>
</comment>
<evidence type="ECO:0000313" key="2">
    <source>
        <dbReference type="EMBL" id="MBX0302863.1"/>
    </source>
</evidence>
<keyword evidence="3" id="KW-1185">Reference proteome</keyword>
<accession>A0A8J8CAB6</accession>